<name>A0AAN8ZIN2_9MAGN</name>
<accession>A0AAN8ZIN2</accession>
<protein>
    <submittedName>
        <fullName evidence="2">Uncharacterized protein</fullName>
    </submittedName>
</protein>
<gene>
    <name evidence="2" type="ORF">RJ641_028877</name>
</gene>
<keyword evidence="3" id="KW-1185">Reference proteome</keyword>
<evidence type="ECO:0000256" key="1">
    <source>
        <dbReference type="SAM" id="SignalP"/>
    </source>
</evidence>
<feature type="signal peptide" evidence="1">
    <location>
        <begin position="1"/>
        <end position="25"/>
    </location>
</feature>
<evidence type="ECO:0000313" key="2">
    <source>
        <dbReference type="EMBL" id="KAK6939346.1"/>
    </source>
</evidence>
<organism evidence="2 3">
    <name type="scientific">Dillenia turbinata</name>
    <dbReference type="NCBI Taxonomy" id="194707"/>
    <lineage>
        <taxon>Eukaryota</taxon>
        <taxon>Viridiplantae</taxon>
        <taxon>Streptophyta</taxon>
        <taxon>Embryophyta</taxon>
        <taxon>Tracheophyta</taxon>
        <taxon>Spermatophyta</taxon>
        <taxon>Magnoliopsida</taxon>
        <taxon>eudicotyledons</taxon>
        <taxon>Gunneridae</taxon>
        <taxon>Pentapetalae</taxon>
        <taxon>Dilleniales</taxon>
        <taxon>Dilleniaceae</taxon>
        <taxon>Dillenia</taxon>
    </lineage>
</organism>
<dbReference type="EMBL" id="JBAMMX010000005">
    <property type="protein sequence ID" value="KAK6939346.1"/>
    <property type="molecule type" value="Genomic_DNA"/>
</dbReference>
<dbReference type="AlphaFoldDB" id="A0AAN8ZIN2"/>
<reference evidence="2 3" key="1">
    <citation type="submission" date="2023-12" db="EMBL/GenBank/DDBJ databases">
        <title>A high-quality genome assembly for Dillenia turbinata (Dilleniales).</title>
        <authorList>
            <person name="Chanderbali A."/>
        </authorList>
    </citation>
    <scope>NUCLEOTIDE SEQUENCE [LARGE SCALE GENOMIC DNA]</scope>
    <source>
        <strain evidence="2">LSX21</strain>
        <tissue evidence="2">Leaf</tissue>
    </source>
</reference>
<proteinExistence type="predicted"/>
<feature type="chain" id="PRO_5042944400" evidence="1">
    <location>
        <begin position="26"/>
        <end position="110"/>
    </location>
</feature>
<comment type="caution">
    <text evidence="2">The sequence shown here is derived from an EMBL/GenBank/DDBJ whole genome shotgun (WGS) entry which is preliminary data.</text>
</comment>
<keyword evidence="1" id="KW-0732">Signal</keyword>
<sequence length="110" mass="11909">MGISKALSLIASLCISLLIPHLVEADQSAFPLITHTHAFLFTLLFPLSDTANCGVWNCRLLTLEKEPQKLIVELRALPGVSYRRGQTCAKGHAEPAVPDAAVFLRAPMAT</sequence>
<evidence type="ECO:0000313" key="3">
    <source>
        <dbReference type="Proteomes" id="UP001370490"/>
    </source>
</evidence>
<dbReference type="Proteomes" id="UP001370490">
    <property type="component" value="Unassembled WGS sequence"/>
</dbReference>